<accession>A0A4Z2F8I0</accession>
<dbReference type="EMBL" id="SRLO01001531">
    <property type="protein sequence ID" value="TNN37121.1"/>
    <property type="molecule type" value="Genomic_DNA"/>
</dbReference>
<gene>
    <name evidence="2" type="ORF">EYF80_052717</name>
</gene>
<dbReference type="Proteomes" id="UP000314294">
    <property type="component" value="Unassembled WGS sequence"/>
</dbReference>
<organism evidence="2 3">
    <name type="scientific">Liparis tanakae</name>
    <name type="common">Tanaka's snailfish</name>
    <dbReference type="NCBI Taxonomy" id="230148"/>
    <lineage>
        <taxon>Eukaryota</taxon>
        <taxon>Metazoa</taxon>
        <taxon>Chordata</taxon>
        <taxon>Craniata</taxon>
        <taxon>Vertebrata</taxon>
        <taxon>Euteleostomi</taxon>
        <taxon>Actinopterygii</taxon>
        <taxon>Neopterygii</taxon>
        <taxon>Teleostei</taxon>
        <taxon>Neoteleostei</taxon>
        <taxon>Acanthomorphata</taxon>
        <taxon>Eupercaria</taxon>
        <taxon>Perciformes</taxon>
        <taxon>Cottioidei</taxon>
        <taxon>Cottales</taxon>
        <taxon>Liparidae</taxon>
        <taxon>Liparis</taxon>
    </lineage>
</organism>
<reference evidence="2 3" key="1">
    <citation type="submission" date="2019-03" db="EMBL/GenBank/DDBJ databases">
        <title>First draft genome of Liparis tanakae, snailfish: a comprehensive survey of snailfish specific genes.</title>
        <authorList>
            <person name="Kim W."/>
            <person name="Song I."/>
            <person name="Jeong J.-H."/>
            <person name="Kim D."/>
            <person name="Kim S."/>
            <person name="Ryu S."/>
            <person name="Song J.Y."/>
            <person name="Lee S.K."/>
        </authorList>
    </citation>
    <scope>NUCLEOTIDE SEQUENCE [LARGE SCALE GENOMIC DNA]</scope>
    <source>
        <tissue evidence="2">Muscle</tissue>
    </source>
</reference>
<protein>
    <submittedName>
        <fullName evidence="2">Uncharacterized protein</fullName>
    </submittedName>
</protein>
<evidence type="ECO:0000313" key="3">
    <source>
        <dbReference type="Proteomes" id="UP000314294"/>
    </source>
</evidence>
<feature type="region of interest" description="Disordered" evidence="1">
    <location>
        <begin position="64"/>
        <end position="85"/>
    </location>
</feature>
<dbReference type="AlphaFoldDB" id="A0A4Z2F8I0"/>
<evidence type="ECO:0000256" key="1">
    <source>
        <dbReference type="SAM" id="MobiDB-lite"/>
    </source>
</evidence>
<proteinExistence type="predicted"/>
<sequence>MSTSSTTTANGRQDLRLNLAMLQSVLEAFHRASLGQQRGIVVGWDAIGASHTASLRCSRDSSRRFSRGLSRGGRDNTRTSGSSLVPETSQICNRSDCACAVAVPLPCCRGSWCDALRPVGELKEQVNRLSVAPMRWESDLVGSADEVQVVAVEELADHVGSEGEGDAAVVLPPTLNVLIRVRPQEVTQQA</sequence>
<keyword evidence="3" id="KW-1185">Reference proteome</keyword>
<evidence type="ECO:0000313" key="2">
    <source>
        <dbReference type="EMBL" id="TNN37121.1"/>
    </source>
</evidence>
<name>A0A4Z2F8I0_9TELE</name>
<comment type="caution">
    <text evidence="2">The sequence shown here is derived from an EMBL/GenBank/DDBJ whole genome shotgun (WGS) entry which is preliminary data.</text>
</comment>